<reference evidence="3 4" key="1">
    <citation type="submission" date="2017-05" db="EMBL/GenBank/DDBJ databases">
        <authorList>
            <person name="Song R."/>
            <person name="Chenine A.L."/>
            <person name="Ruprecht R.M."/>
        </authorList>
    </citation>
    <scope>NUCLEOTIDE SEQUENCE [LARGE SCALE GENOMIC DNA]</scope>
    <source>
        <strain evidence="3 4">CECT 8663</strain>
    </source>
</reference>
<protein>
    <submittedName>
        <fullName evidence="3">Putative kinase inhibitor protein</fullName>
    </submittedName>
</protein>
<dbReference type="InterPro" id="IPR008914">
    <property type="entry name" value="PEBP"/>
</dbReference>
<gene>
    <name evidence="3" type="ORF">PEV8663_02411</name>
</gene>
<dbReference type="EMBL" id="FXYH01000007">
    <property type="protein sequence ID" value="SMX42076.1"/>
    <property type="molecule type" value="Genomic_DNA"/>
</dbReference>
<dbReference type="NCBIfam" id="TIGR00481">
    <property type="entry name" value="YbhB/YbcL family Raf kinase inhibitor-like protein"/>
    <property type="match status" value="1"/>
</dbReference>
<dbReference type="RefSeq" id="WP_170125803.1">
    <property type="nucleotide sequence ID" value="NZ_FXYH01000007.1"/>
</dbReference>
<dbReference type="AlphaFoldDB" id="A0A238KJ34"/>
<feature type="region of interest" description="Disordered" evidence="1">
    <location>
        <begin position="105"/>
        <end position="131"/>
    </location>
</feature>
<keyword evidence="4" id="KW-1185">Reference proteome</keyword>
<organism evidence="3 4">
    <name type="scientific">Pelagimonas varians</name>
    <dbReference type="NCBI Taxonomy" id="696760"/>
    <lineage>
        <taxon>Bacteria</taxon>
        <taxon>Pseudomonadati</taxon>
        <taxon>Pseudomonadota</taxon>
        <taxon>Alphaproteobacteria</taxon>
        <taxon>Rhodobacterales</taxon>
        <taxon>Roseobacteraceae</taxon>
        <taxon>Pelagimonas</taxon>
    </lineage>
</organism>
<name>A0A238KJ34_9RHOB</name>
<evidence type="ECO:0000313" key="4">
    <source>
        <dbReference type="Proteomes" id="UP000220836"/>
    </source>
</evidence>
<feature type="signal peptide" evidence="2">
    <location>
        <begin position="1"/>
        <end position="23"/>
    </location>
</feature>
<accession>A0A238KJ34</accession>
<sequence length="184" mass="19215">MNRHGGICAIASICASLATASVAQDSFTLSSAEIADGGILPAALKCTRDGGDGVSPPLAWSDVPAGTESLAVIMHHYPRGAVAGRDTPSQYWLLWNIPPNTSELERANPASIGDEGADKDERNTGYTPPCSPAGSVHEYTITVFALDAPLTSLPENDDISVDWETLTAAMAGKVITSSQISFKN</sequence>
<evidence type="ECO:0000313" key="3">
    <source>
        <dbReference type="EMBL" id="SMX42076.1"/>
    </source>
</evidence>
<dbReference type="Proteomes" id="UP000220836">
    <property type="component" value="Unassembled WGS sequence"/>
</dbReference>
<dbReference type="InterPro" id="IPR036610">
    <property type="entry name" value="PEBP-like_sf"/>
</dbReference>
<dbReference type="Gene3D" id="3.90.280.10">
    <property type="entry name" value="PEBP-like"/>
    <property type="match status" value="1"/>
</dbReference>
<feature type="chain" id="PRO_5012150220" evidence="2">
    <location>
        <begin position="24"/>
        <end position="184"/>
    </location>
</feature>
<proteinExistence type="predicted"/>
<dbReference type="InterPro" id="IPR005247">
    <property type="entry name" value="YbhB_YbcL/LppC-like"/>
</dbReference>
<dbReference type="SUPFAM" id="SSF49777">
    <property type="entry name" value="PEBP-like"/>
    <property type="match status" value="1"/>
</dbReference>
<dbReference type="CDD" id="cd00865">
    <property type="entry name" value="PEBP_bact_arch"/>
    <property type="match status" value="1"/>
</dbReference>
<evidence type="ECO:0000256" key="2">
    <source>
        <dbReference type="SAM" id="SignalP"/>
    </source>
</evidence>
<keyword evidence="2" id="KW-0732">Signal</keyword>
<dbReference type="Pfam" id="PF01161">
    <property type="entry name" value="PBP"/>
    <property type="match status" value="1"/>
</dbReference>
<evidence type="ECO:0000256" key="1">
    <source>
        <dbReference type="SAM" id="MobiDB-lite"/>
    </source>
</evidence>